<evidence type="ECO:0000256" key="4">
    <source>
        <dbReference type="ARBA" id="ARBA00022898"/>
    </source>
</evidence>
<dbReference type="EC" id="2.6.1.9" evidence="7"/>
<organism evidence="7 8">
    <name type="scientific">Deinobacterium chartae</name>
    <dbReference type="NCBI Taxonomy" id="521158"/>
    <lineage>
        <taxon>Bacteria</taxon>
        <taxon>Thermotogati</taxon>
        <taxon>Deinococcota</taxon>
        <taxon>Deinococci</taxon>
        <taxon>Deinococcales</taxon>
        <taxon>Deinococcaceae</taxon>
        <taxon>Deinobacterium</taxon>
    </lineage>
</organism>
<dbReference type="PANTHER" id="PTHR42885">
    <property type="entry name" value="HISTIDINOL-PHOSPHATE AMINOTRANSFERASE-RELATED"/>
    <property type="match status" value="1"/>
</dbReference>
<evidence type="ECO:0000256" key="5">
    <source>
        <dbReference type="RuleBase" id="RU003693"/>
    </source>
</evidence>
<dbReference type="PANTHER" id="PTHR42885:SF2">
    <property type="entry name" value="HISTIDINOL-PHOSPHATE AMINOTRANSFERASE"/>
    <property type="match status" value="1"/>
</dbReference>
<evidence type="ECO:0000256" key="1">
    <source>
        <dbReference type="ARBA" id="ARBA00001933"/>
    </source>
</evidence>
<keyword evidence="3 7" id="KW-0808">Transferase</keyword>
<dbReference type="Gene3D" id="3.40.640.10">
    <property type="entry name" value="Type I PLP-dependent aspartate aminotransferase-like (Major domain)"/>
    <property type="match status" value="1"/>
</dbReference>
<comment type="caution">
    <text evidence="7">The sequence shown here is derived from an EMBL/GenBank/DDBJ whole genome shotgun (WGS) entry which is preliminary data.</text>
</comment>
<gene>
    <name evidence="7" type="ORF">HNR42_002461</name>
</gene>
<evidence type="ECO:0000313" key="8">
    <source>
        <dbReference type="Proteomes" id="UP000569951"/>
    </source>
</evidence>
<evidence type="ECO:0000313" key="7">
    <source>
        <dbReference type="EMBL" id="MBB6099025.1"/>
    </source>
</evidence>
<evidence type="ECO:0000256" key="2">
    <source>
        <dbReference type="ARBA" id="ARBA00022576"/>
    </source>
</evidence>
<dbReference type="InterPro" id="IPR015422">
    <property type="entry name" value="PyrdxlP-dep_Trfase_small"/>
</dbReference>
<dbReference type="InterPro" id="IPR015424">
    <property type="entry name" value="PyrdxlP-dep_Trfase"/>
</dbReference>
<feature type="domain" description="Aminotransferase class I/classII large" evidence="6">
    <location>
        <begin position="30"/>
        <end position="350"/>
    </location>
</feature>
<dbReference type="Pfam" id="PF00155">
    <property type="entry name" value="Aminotran_1_2"/>
    <property type="match status" value="1"/>
</dbReference>
<dbReference type="InterPro" id="IPR001917">
    <property type="entry name" value="Aminotrans_II_pyridoxalP_BS"/>
</dbReference>
<dbReference type="AlphaFoldDB" id="A0A841I575"/>
<name>A0A841I575_9DEIO</name>
<dbReference type="Gene3D" id="3.90.1150.10">
    <property type="entry name" value="Aspartate Aminotransferase, domain 1"/>
    <property type="match status" value="1"/>
</dbReference>
<dbReference type="SUPFAM" id="SSF53383">
    <property type="entry name" value="PLP-dependent transferases"/>
    <property type="match status" value="1"/>
</dbReference>
<keyword evidence="8" id="KW-1185">Reference proteome</keyword>
<dbReference type="CDD" id="cd00609">
    <property type="entry name" value="AAT_like"/>
    <property type="match status" value="1"/>
</dbReference>
<evidence type="ECO:0000259" key="6">
    <source>
        <dbReference type="Pfam" id="PF00155"/>
    </source>
</evidence>
<keyword evidence="2 7" id="KW-0032">Aminotransferase</keyword>
<dbReference type="GO" id="GO:0030170">
    <property type="term" value="F:pyridoxal phosphate binding"/>
    <property type="evidence" value="ECO:0007669"/>
    <property type="project" value="InterPro"/>
</dbReference>
<reference evidence="7 8" key="1">
    <citation type="submission" date="2020-08" db="EMBL/GenBank/DDBJ databases">
        <title>Genomic Encyclopedia of Type Strains, Phase IV (KMG-IV): sequencing the most valuable type-strain genomes for metagenomic binning, comparative biology and taxonomic classification.</title>
        <authorList>
            <person name="Goeker M."/>
        </authorList>
    </citation>
    <scope>NUCLEOTIDE SEQUENCE [LARGE SCALE GENOMIC DNA]</scope>
    <source>
        <strain evidence="7 8">DSM 21458</strain>
    </source>
</reference>
<keyword evidence="4 5" id="KW-0663">Pyridoxal phosphate</keyword>
<proteinExistence type="inferred from homology"/>
<dbReference type="Proteomes" id="UP000569951">
    <property type="component" value="Unassembled WGS sequence"/>
</dbReference>
<accession>A0A841I575</accession>
<comment type="similarity">
    <text evidence="5">Belongs to the class-II pyridoxal-phosphate-dependent aminotransferase family.</text>
</comment>
<sequence length="356" mass="39919">MTTSQSLPSVREAVRRTPAYPFTPIDARYKLDQNENPYDFPEELKVLVWERVRSAEWNRYPDIHADHLREVIGRYEDWDPKGIVITPGSNVLIQKITELAGIGQKVLTVKPTFAIYQLEASMLGANLTQVPLNPDFSMPVEDLGRELAAGGPGVFYVTEPHAPSGFLDDRAAVEAVLEAASNSWLTVLDEAYHQYAGCDHRDLIRGREDRVLLRTFSKAWGLAGIRLGYALTTPALATELQKLVPAFNINVLTAATVEVALENPAYMHERVREGVAERERVYARLSEHPTWQVYPSRTNFLLIRTPDASAAYRGLLERGLLVRRQDSGYTLEGCLRMGIGKPHENDAFLEAAFELS</sequence>
<protein>
    <submittedName>
        <fullName evidence="7">Histidinol-phosphate aminotransferase</fullName>
        <ecNumber evidence="7">2.6.1.9</ecNumber>
    </submittedName>
</protein>
<evidence type="ECO:0000256" key="3">
    <source>
        <dbReference type="ARBA" id="ARBA00022679"/>
    </source>
</evidence>
<dbReference type="EMBL" id="JACHHG010000009">
    <property type="protein sequence ID" value="MBB6099025.1"/>
    <property type="molecule type" value="Genomic_DNA"/>
</dbReference>
<dbReference type="GO" id="GO:0004400">
    <property type="term" value="F:histidinol-phosphate transaminase activity"/>
    <property type="evidence" value="ECO:0007669"/>
    <property type="project" value="UniProtKB-EC"/>
</dbReference>
<dbReference type="InterPro" id="IPR004839">
    <property type="entry name" value="Aminotransferase_I/II_large"/>
</dbReference>
<dbReference type="InterPro" id="IPR015421">
    <property type="entry name" value="PyrdxlP-dep_Trfase_major"/>
</dbReference>
<dbReference type="PROSITE" id="PS00599">
    <property type="entry name" value="AA_TRANSFER_CLASS_2"/>
    <property type="match status" value="1"/>
</dbReference>
<comment type="cofactor">
    <cofactor evidence="1 5">
        <name>pyridoxal 5'-phosphate</name>
        <dbReference type="ChEBI" id="CHEBI:597326"/>
    </cofactor>
</comment>
<dbReference type="RefSeq" id="WP_183987784.1">
    <property type="nucleotide sequence ID" value="NZ_JACHHG010000009.1"/>
</dbReference>